<dbReference type="GO" id="GO:0003677">
    <property type="term" value="F:DNA binding"/>
    <property type="evidence" value="ECO:0007669"/>
    <property type="project" value="UniProtKB-KW"/>
</dbReference>
<gene>
    <name evidence="5" type="ORF">BIV57_16965</name>
</gene>
<keyword evidence="2" id="KW-0238">DNA-binding</keyword>
<keyword evidence="6" id="KW-1185">Reference proteome</keyword>
<dbReference type="AlphaFoldDB" id="A0A1J7BCM0"/>
<dbReference type="InterPro" id="IPR011991">
    <property type="entry name" value="ArsR-like_HTH"/>
</dbReference>
<dbReference type="InterPro" id="IPR036388">
    <property type="entry name" value="WH-like_DNA-bd_sf"/>
</dbReference>
<feature type="domain" description="HTH arsR-type" evidence="4">
    <location>
        <begin position="266"/>
        <end position="353"/>
    </location>
</feature>
<accession>A0A1J7BCM0</accession>
<reference evidence="5 6" key="1">
    <citation type="submission" date="2016-10" db="EMBL/GenBank/DDBJ databases">
        <title>Genome sequence of Streptomyces gilvigriseus MUSC 26.</title>
        <authorList>
            <person name="Lee L.-H."/>
            <person name="Ser H.-L."/>
        </authorList>
    </citation>
    <scope>NUCLEOTIDE SEQUENCE [LARGE SCALE GENOMIC DNA]</scope>
    <source>
        <strain evidence="5 6">MUSC 26</strain>
    </source>
</reference>
<dbReference type="InterPro" id="IPR036390">
    <property type="entry name" value="WH_DNA-bd_sf"/>
</dbReference>
<evidence type="ECO:0000256" key="2">
    <source>
        <dbReference type="ARBA" id="ARBA00023125"/>
    </source>
</evidence>
<evidence type="ECO:0000313" key="6">
    <source>
        <dbReference type="Proteomes" id="UP000243342"/>
    </source>
</evidence>
<protein>
    <recommendedName>
        <fullName evidence="4">HTH arsR-type domain-containing protein</fullName>
    </recommendedName>
</protein>
<dbReference type="PROSITE" id="PS50987">
    <property type="entry name" value="HTH_ARSR_2"/>
    <property type="match status" value="1"/>
</dbReference>
<dbReference type="EMBL" id="MLCF01000102">
    <property type="protein sequence ID" value="OIV36333.1"/>
    <property type="molecule type" value="Genomic_DNA"/>
</dbReference>
<dbReference type="OrthoDB" id="3808065at2"/>
<keyword evidence="3" id="KW-0804">Transcription</keyword>
<evidence type="ECO:0000256" key="3">
    <source>
        <dbReference type="ARBA" id="ARBA00023163"/>
    </source>
</evidence>
<dbReference type="PANTHER" id="PTHR43132:SF8">
    <property type="entry name" value="HTH-TYPE TRANSCRIPTIONAL REGULATOR KMTR"/>
    <property type="match status" value="1"/>
</dbReference>
<proteinExistence type="predicted"/>
<evidence type="ECO:0000256" key="1">
    <source>
        <dbReference type="ARBA" id="ARBA00023015"/>
    </source>
</evidence>
<dbReference type="Gene3D" id="1.10.10.10">
    <property type="entry name" value="Winged helix-like DNA-binding domain superfamily/Winged helix DNA-binding domain"/>
    <property type="match status" value="1"/>
</dbReference>
<comment type="caution">
    <text evidence="5">The sequence shown here is derived from an EMBL/GenBank/DDBJ whole genome shotgun (WGS) entry which is preliminary data.</text>
</comment>
<dbReference type="Proteomes" id="UP000243342">
    <property type="component" value="Unassembled WGS sequence"/>
</dbReference>
<keyword evidence="1" id="KW-0805">Transcription regulation</keyword>
<dbReference type="InterPro" id="IPR001845">
    <property type="entry name" value="HTH_ArsR_DNA-bd_dom"/>
</dbReference>
<dbReference type="GO" id="GO:0003700">
    <property type="term" value="F:DNA-binding transcription factor activity"/>
    <property type="evidence" value="ECO:0007669"/>
    <property type="project" value="InterPro"/>
</dbReference>
<dbReference type="SMART" id="SM00418">
    <property type="entry name" value="HTH_ARSR"/>
    <property type="match status" value="1"/>
</dbReference>
<organism evidence="5 6">
    <name type="scientific">Mangrovactinospora gilvigrisea</name>
    <dbReference type="NCBI Taxonomy" id="1428644"/>
    <lineage>
        <taxon>Bacteria</taxon>
        <taxon>Bacillati</taxon>
        <taxon>Actinomycetota</taxon>
        <taxon>Actinomycetes</taxon>
        <taxon>Kitasatosporales</taxon>
        <taxon>Streptomycetaceae</taxon>
        <taxon>Mangrovactinospora</taxon>
    </lineage>
</organism>
<name>A0A1J7BCM0_9ACTN</name>
<dbReference type="CDD" id="cd00090">
    <property type="entry name" value="HTH_ARSR"/>
    <property type="match status" value="1"/>
</dbReference>
<dbReference type="Pfam" id="PF01022">
    <property type="entry name" value="HTH_5"/>
    <property type="match status" value="1"/>
</dbReference>
<evidence type="ECO:0000313" key="5">
    <source>
        <dbReference type="EMBL" id="OIV36333.1"/>
    </source>
</evidence>
<evidence type="ECO:0000259" key="4">
    <source>
        <dbReference type="PROSITE" id="PS50987"/>
    </source>
</evidence>
<dbReference type="PANTHER" id="PTHR43132">
    <property type="entry name" value="ARSENICAL RESISTANCE OPERON REPRESSOR ARSR-RELATED"/>
    <property type="match status" value="1"/>
</dbReference>
<dbReference type="STRING" id="1428644.BIV57_16965"/>
<dbReference type="RefSeq" id="WP_071657731.1">
    <property type="nucleotide sequence ID" value="NZ_MLCF01000102.1"/>
</dbReference>
<sequence length="353" mass="38054">MPLRIHFTADDLARVRLAADPDALWELVLSLAQLQSARVPGALPPHHRAWAERSRRRLAAHRPHAPHRARHGAVRRPPHPELRGAVRLLAGLVPPRGSFPDFLTPADGGRFGAGLESVRALPAARLRADLAEVFTGARRADRFALHLADGDREARSALETALTVYQHELISPHARAMDAAVRRDRALRGRDLAHGGVQRLLARLPHPIRWRAPVLETAYPVDRDLFLEGRGLLLIPSFFCTVHPVSLIDPELPPVLVYPAQGEDAPTPAARPAELGGLAALMGPTRATALAALAETPCSTSELAQRLAASPGTASKHASVLRDAGLVASVRQGPAVLHTLTRLGRELLSAGIR</sequence>
<dbReference type="SUPFAM" id="SSF46785">
    <property type="entry name" value="Winged helix' DNA-binding domain"/>
    <property type="match status" value="1"/>
</dbReference>
<dbReference type="InterPro" id="IPR051011">
    <property type="entry name" value="Metal_resp_trans_reg"/>
</dbReference>